<dbReference type="InterPro" id="IPR036291">
    <property type="entry name" value="NAD(P)-bd_dom_sf"/>
</dbReference>
<dbReference type="GO" id="GO:0016616">
    <property type="term" value="F:oxidoreductase activity, acting on the CH-OH group of donors, NAD or NADP as acceptor"/>
    <property type="evidence" value="ECO:0007669"/>
    <property type="project" value="UniProtKB-ARBA"/>
</dbReference>
<dbReference type="PRINTS" id="PR00080">
    <property type="entry name" value="SDRFAMILY"/>
</dbReference>
<sequence length="240" mass="25569">MERWSGRVAVVTGASSGIGAAIAAELTKKGLKVAGLARRVERVEELAKSLKSAKGKLHAVKCDVTKESDVQAAFKWVKANLGGVDILVNNAAVAYTTPLTSSPTEELKGMLDLNVLGLSVCTKEALQSMKERGVDDGHIIHINSILGHIPPGDMFAMYGATKHAVTALTEGLRRELVSLKSKIRVTSVSPGLVRTEMPPQKFLDTLPSLNPEDIADGVLYVLGVPPHVQIHELTILPVGQ</sequence>
<comment type="similarity">
    <text evidence="1 3">Belongs to the short-chain dehydrogenases/reductases (SDR) family.</text>
</comment>
<dbReference type="InterPro" id="IPR002347">
    <property type="entry name" value="SDR_fam"/>
</dbReference>
<dbReference type="EMBL" id="NEVH01015829">
    <property type="protein sequence ID" value="PNF26477.1"/>
    <property type="molecule type" value="Genomic_DNA"/>
</dbReference>
<accession>A0A2J7QD21</accession>
<dbReference type="Proteomes" id="UP000235965">
    <property type="component" value="Unassembled WGS sequence"/>
</dbReference>
<evidence type="ECO:0000256" key="1">
    <source>
        <dbReference type="ARBA" id="ARBA00006484"/>
    </source>
</evidence>
<protein>
    <submittedName>
        <fullName evidence="4">Farnesol dehydrogenase</fullName>
    </submittedName>
</protein>
<evidence type="ECO:0000256" key="2">
    <source>
        <dbReference type="ARBA" id="ARBA00023002"/>
    </source>
</evidence>
<evidence type="ECO:0000313" key="4">
    <source>
        <dbReference type="EMBL" id="PNF26476.1"/>
    </source>
</evidence>
<dbReference type="AlphaFoldDB" id="A0A2J7QD21"/>
<keyword evidence="5" id="KW-1185">Reference proteome</keyword>
<dbReference type="Gene3D" id="3.40.50.720">
    <property type="entry name" value="NAD(P)-binding Rossmann-like Domain"/>
    <property type="match status" value="1"/>
</dbReference>
<keyword evidence="2" id="KW-0560">Oxidoreductase</keyword>
<dbReference type="PRINTS" id="PR00081">
    <property type="entry name" value="GDHRDH"/>
</dbReference>
<dbReference type="FunFam" id="3.40.50.720:FF:000047">
    <property type="entry name" value="NADP-dependent L-serine/L-allo-threonine dehydrogenase"/>
    <property type="match status" value="1"/>
</dbReference>
<dbReference type="OrthoDB" id="1933717at2759"/>
<proteinExistence type="inferred from homology"/>
<gene>
    <name evidence="4" type="primary">SDR-1_5</name>
    <name evidence="4" type="ORF">B7P43_G14850</name>
</gene>
<evidence type="ECO:0000256" key="3">
    <source>
        <dbReference type="RuleBase" id="RU000363"/>
    </source>
</evidence>
<evidence type="ECO:0000313" key="5">
    <source>
        <dbReference type="Proteomes" id="UP000235965"/>
    </source>
</evidence>
<reference evidence="4 5" key="1">
    <citation type="submission" date="2017-12" db="EMBL/GenBank/DDBJ databases">
        <title>Hemimetabolous genomes reveal molecular basis of termite eusociality.</title>
        <authorList>
            <person name="Harrison M.C."/>
            <person name="Jongepier E."/>
            <person name="Robertson H.M."/>
            <person name="Arning N."/>
            <person name="Bitard-Feildel T."/>
            <person name="Chao H."/>
            <person name="Childers C.P."/>
            <person name="Dinh H."/>
            <person name="Doddapaneni H."/>
            <person name="Dugan S."/>
            <person name="Gowin J."/>
            <person name="Greiner C."/>
            <person name="Han Y."/>
            <person name="Hu H."/>
            <person name="Hughes D.S.T."/>
            <person name="Huylmans A.-K."/>
            <person name="Kemena C."/>
            <person name="Kremer L.P.M."/>
            <person name="Lee S.L."/>
            <person name="Lopez-Ezquerra A."/>
            <person name="Mallet L."/>
            <person name="Monroy-Kuhn J.M."/>
            <person name="Moser A."/>
            <person name="Murali S.C."/>
            <person name="Muzny D.M."/>
            <person name="Otani S."/>
            <person name="Piulachs M.-D."/>
            <person name="Poelchau M."/>
            <person name="Qu J."/>
            <person name="Schaub F."/>
            <person name="Wada-Katsumata A."/>
            <person name="Worley K.C."/>
            <person name="Xie Q."/>
            <person name="Ylla G."/>
            <person name="Poulsen M."/>
            <person name="Gibbs R.A."/>
            <person name="Schal C."/>
            <person name="Richards S."/>
            <person name="Belles X."/>
            <person name="Korb J."/>
            <person name="Bornberg-Bauer E."/>
        </authorList>
    </citation>
    <scope>NUCLEOTIDE SEQUENCE [LARGE SCALE GENOMIC DNA]</scope>
    <source>
        <tissue evidence="4">Whole body</tissue>
    </source>
</reference>
<organism evidence="4 5">
    <name type="scientific">Cryptotermes secundus</name>
    <dbReference type="NCBI Taxonomy" id="105785"/>
    <lineage>
        <taxon>Eukaryota</taxon>
        <taxon>Metazoa</taxon>
        <taxon>Ecdysozoa</taxon>
        <taxon>Arthropoda</taxon>
        <taxon>Hexapoda</taxon>
        <taxon>Insecta</taxon>
        <taxon>Pterygota</taxon>
        <taxon>Neoptera</taxon>
        <taxon>Polyneoptera</taxon>
        <taxon>Dictyoptera</taxon>
        <taxon>Blattodea</taxon>
        <taxon>Blattoidea</taxon>
        <taxon>Termitoidae</taxon>
        <taxon>Kalotermitidae</taxon>
        <taxon>Cryptotermitinae</taxon>
        <taxon>Cryptotermes</taxon>
    </lineage>
</organism>
<comment type="caution">
    <text evidence="4">The sequence shown here is derived from an EMBL/GenBank/DDBJ whole genome shotgun (WGS) entry which is preliminary data.</text>
</comment>
<dbReference type="PANTHER" id="PTHR43115:SF4">
    <property type="entry name" value="DEHYDROGENASE_REDUCTASE SDR FAMILY MEMBER 11"/>
    <property type="match status" value="1"/>
</dbReference>
<dbReference type="InterPro" id="IPR020904">
    <property type="entry name" value="Sc_DH/Rdtase_CS"/>
</dbReference>
<dbReference type="Pfam" id="PF00106">
    <property type="entry name" value="adh_short"/>
    <property type="match status" value="1"/>
</dbReference>
<name>A0A2J7QD21_9NEOP</name>
<dbReference type="SUPFAM" id="SSF51735">
    <property type="entry name" value="NAD(P)-binding Rossmann-fold domains"/>
    <property type="match status" value="1"/>
</dbReference>
<dbReference type="EMBL" id="NEVH01015829">
    <property type="protein sequence ID" value="PNF26476.1"/>
    <property type="molecule type" value="Genomic_DNA"/>
</dbReference>
<dbReference type="PANTHER" id="PTHR43115">
    <property type="entry name" value="DEHYDROGENASE/REDUCTASE SDR FAMILY MEMBER 11"/>
    <property type="match status" value="1"/>
</dbReference>
<dbReference type="PROSITE" id="PS00061">
    <property type="entry name" value="ADH_SHORT"/>
    <property type="match status" value="1"/>
</dbReference>